<dbReference type="eggNOG" id="ENOG502S80R">
    <property type="taxonomic scope" value="Eukaryota"/>
</dbReference>
<dbReference type="OMA" id="YMPYMHS"/>
<dbReference type="AlphaFoldDB" id="M1V5Y2"/>
<evidence type="ECO:0000256" key="1">
    <source>
        <dbReference type="SAM" id="MobiDB-lite"/>
    </source>
</evidence>
<evidence type="ECO:0000313" key="3">
    <source>
        <dbReference type="EMBL" id="BAM81465.1"/>
    </source>
</evidence>
<dbReference type="Gene3D" id="1.25.40.10">
    <property type="entry name" value="Tetratricopeptide repeat domain"/>
    <property type="match status" value="1"/>
</dbReference>
<keyword evidence="4" id="KW-1185">Reference proteome</keyword>
<dbReference type="SUPFAM" id="SSF48452">
    <property type="entry name" value="TPR-like"/>
    <property type="match status" value="1"/>
</dbReference>
<evidence type="ECO:0000256" key="2">
    <source>
        <dbReference type="SAM" id="Phobius"/>
    </source>
</evidence>
<keyword evidence="2" id="KW-0472">Membrane</keyword>
<reference evidence="3 4" key="2">
    <citation type="journal article" date="2007" name="BMC Biol.">
        <title>A 100%-complete sequence reveals unusually simple genomic features in the hot-spring red alga Cyanidioschyzon merolae.</title>
        <authorList>
            <person name="Nozaki H."/>
            <person name="Takano H."/>
            <person name="Misumi O."/>
            <person name="Terasawa K."/>
            <person name="Matsuzaki M."/>
            <person name="Maruyama S."/>
            <person name="Nishida K."/>
            <person name="Yagisawa F."/>
            <person name="Yoshida Y."/>
            <person name="Fujiwara T."/>
            <person name="Takio S."/>
            <person name="Tamura K."/>
            <person name="Chung S.J."/>
            <person name="Nakamura S."/>
            <person name="Kuroiwa H."/>
            <person name="Tanaka K."/>
            <person name="Sato N."/>
            <person name="Kuroiwa T."/>
        </authorList>
    </citation>
    <scope>NUCLEOTIDE SEQUENCE [LARGE SCALE GENOMIC DNA]</scope>
    <source>
        <strain evidence="3 4">10D</strain>
    </source>
</reference>
<dbReference type="GeneID" id="16995611"/>
<feature type="transmembrane region" description="Helical" evidence="2">
    <location>
        <begin position="268"/>
        <end position="289"/>
    </location>
</feature>
<dbReference type="InterPro" id="IPR011990">
    <property type="entry name" value="TPR-like_helical_dom_sf"/>
</dbReference>
<dbReference type="KEGG" id="cme:CYME_CMO088C"/>
<dbReference type="EMBL" id="AP006497">
    <property type="protein sequence ID" value="BAM81465.1"/>
    <property type="molecule type" value="Genomic_DNA"/>
</dbReference>
<gene>
    <name evidence="3" type="ORF">CYME_CMO088C</name>
</gene>
<proteinExistence type="predicted"/>
<evidence type="ECO:0008006" key="5">
    <source>
        <dbReference type="Google" id="ProtNLM"/>
    </source>
</evidence>
<name>M1V5Y2_CYAM1</name>
<dbReference type="InterPro" id="IPR010323">
    <property type="entry name" value="DUF924"/>
</dbReference>
<dbReference type="OrthoDB" id="414698at2759"/>
<reference evidence="3 4" key="1">
    <citation type="journal article" date="2004" name="Nature">
        <title>Genome sequence of the ultrasmall unicellular red alga Cyanidioschyzon merolae 10D.</title>
        <authorList>
            <person name="Matsuzaki M."/>
            <person name="Misumi O."/>
            <person name="Shin-i T."/>
            <person name="Maruyama S."/>
            <person name="Takahara M."/>
            <person name="Miyagishima S."/>
            <person name="Mori T."/>
            <person name="Nishida K."/>
            <person name="Yagisawa F."/>
            <person name="Nishida K."/>
            <person name="Yoshida Y."/>
            <person name="Nishimura Y."/>
            <person name="Nakao S."/>
            <person name="Kobayashi T."/>
            <person name="Momoyama Y."/>
            <person name="Higashiyama T."/>
            <person name="Minoda A."/>
            <person name="Sano M."/>
            <person name="Nomoto H."/>
            <person name="Oishi K."/>
            <person name="Hayashi H."/>
            <person name="Ohta F."/>
            <person name="Nishizaka S."/>
            <person name="Haga S."/>
            <person name="Miura S."/>
            <person name="Morishita T."/>
            <person name="Kabeya Y."/>
            <person name="Terasawa K."/>
            <person name="Suzuki Y."/>
            <person name="Ishii Y."/>
            <person name="Asakawa S."/>
            <person name="Takano H."/>
            <person name="Ohta N."/>
            <person name="Kuroiwa H."/>
            <person name="Tanaka K."/>
            <person name="Shimizu N."/>
            <person name="Sugano S."/>
            <person name="Sato N."/>
            <person name="Nozaki H."/>
            <person name="Ogasawara N."/>
            <person name="Kohara Y."/>
            <person name="Kuroiwa T."/>
        </authorList>
    </citation>
    <scope>NUCLEOTIDE SEQUENCE [LARGE SCALE GENOMIC DNA]</scope>
    <source>
        <strain evidence="3 4">10D</strain>
    </source>
</reference>
<organism evidence="3 4">
    <name type="scientific">Cyanidioschyzon merolae (strain NIES-3377 / 10D)</name>
    <name type="common">Unicellular red alga</name>
    <dbReference type="NCBI Taxonomy" id="280699"/>
    <lineage>
        <taxon>Eukaryota</taxon>
        <taxon>Rhodophyta</taxon>
        <taxon>Bangiophyceae</taxon>
        <taxon>Cyanidiales</taxon>
        <taxon>Cyanidiaceae</taxon>
        <taxon>Cyanidioschyzon</taxon>
    </lineage>
</organism>
<dbReference type="Gramene" id="CMO088CT">
    <property type="protein sequence ID" value="CMO088CT"/>
    <property type="gene ID" value="CMO088C"/>
</dbReference>
<dbReference type="HOGENOM" id="CLU_065010_2_1_1"/>
<dbReference type="Pfam" id="PF06041">
    <property type="entry name" value="DUF924"/>
    <property type="match status" value="1"/>
</dbReference>
<feature type="region of interest" description="Disordered" evidence="1">
    <location>
        <begin position="237"/>
        <end position="257"/>
    </location>
</feature>
<feature type="compositionally biased region" description="Polar residues" evidence="1">
    <location>
        <begin position="237"/>
        <end position="256"/>
    </location>
</feature>
<evidence type="ECO:0000313" key="4">
    <source>
        <dbReference type="Proteomes" id="UP000007014"/>
    </source>
</evidence>
<keyword evidence="2" id="KW-0812">Transmembrane</keyword>
<accession>M1V5Y2</accession>
<sequence>MQRPEGPGTHTIPMPKLNSAEDVFTFWFGVEPSLEKRRKCLSSFSYFESRVATWFLGKNKEFELVQLESVDLVHRAGRGELHGGEWDQPLGLLARILLTDQFPRCIWRGRAEAFQYDNVARGICRAILEKGWDKSEFFFAERIFIYLPLEHSESLADQRECVRLMRTAAAGSPWLTRWKHARSVNVKMAEDHLRVIERFGRFPYRNESLGRASSPDEIAWLRSGNLPVFAKSQLASSQHNEAASTEPASAGGNASTERAFGRVSRSPWTALSAAVLAIGTAAAISYRIYQRRHEV</sequence>
<dbReference type="RefSeq" id="XP_005537501.1">
    <property type="nucleotide sequence ID" value="XM_005537444.1"/>
</dbReference>
<dbReference type="Gene3D" id="1.20.58.320">
    <property type="entry name" value="TPR-like"/>
    <property type="match status" value="1"/>
</dbReference>
<dbReference type="STRING" id="280699.M1V5Y2"/>
<keyword evidence="2" id="KW-1133">Transmembrane helix</keyword>
<protein>
    <recommendedName>
        <fullName evidence="5">DUF924 domain-containing protein</fullName>
    </recommendedName>
</protein>
<dbReference type="Proteomes" id="UP000007014">
    <property type="component" value="Chromosome 15"/>
</dbReference>